<name>Q2ILK7_ANADE</name>
<dbReference type="OrthoDB" id="9994100at2"/>
<dbReference type="EMBL" id="CP000251">
    <property type="protein sequence ID" value="ABC82538.1"/>
    <property type="molecule type" value="Genomic_DNA"/>
</dbReference>
<reference evidence="1" key="1">
    <citation type="submission" date="2006-01" db="EMBL/GenBank/DDBJ databases">
        <title>Complete sequence of Anaeromyxobacter dehalogenans 2CP-C.</title>
        <authorList>
            <consortium name="US DOE Joint Genome Institute"/>
            <person name="Copeland A."/>
            <person name="Lucas S."/>
            <person name="Lapidus A."/>
            <person name="Barry K."/>
            <person name="Detter J.C."/>
            <person name="Glavina T."/>
            <person name="Hammon N."/>
            <person name="Israni S."/>
            <person name="Pitluck S."/>
            <person name="Brettin T."/>
            <person name="Bruce D."/>
            <person name="Han C."/>
            <person name="Tapia R."/>
            <person name="Gilna P."/>
            <person name="Kiss H."/>
            <person name="Schmutz J."/>
            <person name="Larimer F."/>
            <person name="Land M."/>
            <person name="Kyrpides N."/>
            <person name="Anderson I."/>
            <person name="Sanford R.A."/>
            <person name="Ritalahti K.M."/>
            <person name="Thomas H.S."/>
            <person name="Kirby J.R."/>
            <person name="Zhulin I.B."/>
            <person name="Loeffler F.E."/>
            <person name="Richardson P."/>
        </authorList>
    </citation>
    <scope>NUCLEOTIDE SEQUENCE</scope>
    <source>
        <strain evidence="1">2CP-C</strain>
    </source>
</reference>
<evidence type="ECO:0000313" key="1">
    <source>
        <dbReference type="EMBL" id="ABC82538.1"/>
    </source>
</evidence>
<dbReference type="KEGG" id="ade:Adeh_2768"/>
<dbReference type="HOGENOM" id="CLU_684499_0_0_7"/>
<organism evidence="1 2">
    <name type="scientific">Anaeromyxobacter dehalogenans (strain 2CP-C)</name>
    <dbReference type="NCBI Taxonomy" id="290397"/>
    <lineage>
        <taxon>Bacteria</taxon>
        <taxon>Pseudomonadati</taxon>
        <taxon>Myxococcota</taxon>
        <taxon>Myxococcia</taxon>
        <taxon>Myxococcales</taxon>
        <taxon>Cystobacterineae</taxon>
        <taxon>Anaeromyxobacteraceae</taxon>
        <taxon>Anaeromyxobacter</taxon>
    </lineage>
</organism>
<accession>Q2ILK7</accession>
<dbReference type="Proteomes" id="UP000001935">
    <property type="component" value="Chromosome"/>
</dbReference>
<proteinExistence type="predicted"/>
<dbReference type="AlphaFoldDB" id="Q2ILK7"/>
<evidence type="ECO:0008006" key="3">
    <source>
        <dbReference type="Google" id="ProtNLM"/>
    </source>
</evidence>
<protein>
    <recommendedName>
        <fullName evidence="3">Alginate export domain-containing protein</fullName>
    </recommendedName>
</protein>
<sequence length="427" mass="45393">MTGAAALALASLLLGAGELRVDSGVRIEGLARQFSPEHGRDDRALDGVVAPRAGLDWRAAPELRLWATYVPRLRAPDLTRSVDLVVLHTGVLRAEIRPDPAWRLAARAGGERGTTDLVTESRATGVELQTITTLRRLRYRAARADVELERLPGRRAQAQRLAGEGLLQALHLAIHPPVLPDLRLAFGAFVDGGEGAAAEALLPLERGVRAEATAGWSVTRLDRVGFRLAAVGTRIERGMTSAIATADALWRRRLTRELDGWAGAGAAGVHEDPPGGTASTRAFPSAELGLARLPSAGAGVEDAEASAGRPSFLSAVATLAVLRLAPAVDRATGEANPELEGTLSAGWLATPRWSLSLAGMGAVVRDGGENTRRWRIEARTSWTPVPTVQLSVGVYGLRQRTPMPDVPSFDEWGAFLALELDPPSWSP</sequence>
<gene>
    <name evidence="1" type="ordered locus">Adeh_2768</name>
</gene>
<evidence type="ECO:0000313" key="2">
    <source>
        <dbReference type="Proteomes" id="UP000001935"/>
    </source>
</evidence>